<keyword evidence="2" id="KW-0648">Protein biosynthesis</keyword>
<feature type="compositionally biased region" description="Polar residues" evidence="1">
    <location>
        <begin position="47"/>
        <end position="57"/>
    </location>
</feature>
<sequence length="91" mass="9338">ATIAVNVTIAAWNAVTAVMTASNARPQKKPMKEAPGASAVRKGGRSGTESGPENGNVTVRPMGRRAGAPKEKTLVAPRTRRTMTAGPPCVA</sequence>
<organism evidence="2">
    <name type="scientific">Nothobranchius kuhntae</name>
    <name type="common">Beira killifish</name>
    <dbReference type="NCBI Taxonomy" id="321403"/>
    <lineage>
        <taxon>Eukaryota</taxon>
        <taxon>Metazoa</taxon>
        <taxon>Chordata</taxon>
        <taxon>Craniata</taxon>
        <taxon>Vertebrata</taxon>
        <taxon>Euteleostomi</taxon>
        <taxon>Actinopterygii</taxon>
        <taxon>Neopterygii</taxon>
        <taxon>Teleostei</taxon>
        <taxon>Neoteleostei</taxon>
        <taxon>Acanthomorphata</taxon>
        <taxon>Ovalentaria</taxon>
        <taxon>Atherinomorphae</taxon>
        <taxon>Cyprinodontiformes</taxon>
        <taxon>Nothobranchiidae</taxon>
        <taxon>Nothobranchius</taxon>
    </lineage>
</organism>
<dbReference type="GO" id="GO:0003743">
    <property type="term" value="F:translation initiation factor activity"/>
    <property type="evidence" value="ECO:0007669"/>
    <property type="project" value="UniProtKB-KW"/>
</dbReference>
<proteinExistence type="predicted"/>
<gene>
    <name evidence="2" type="primary">EIF3S10</name>
</gene>
<accession>A0A1A8J3S4</accession>
<reference evidence="2" key="1">
    <citation type="submission" date="2016-05" db="EMBL/GenBank/DDBJ databases">
        <authorList>
            <person name="Lavstsen T."/>
            <person name="Jespersen J.S."/>
        </authorList>
    </citation>
    <scope>NUCLEOTIDE SEQUENCE</scope>
    <source>
        <tissue evidence="2">Brain</tissue>
    </source>
</reference>
<reference evidence="2" key="2">
    <citation type="submission" date="2016-06" db="EMBL/GenBank/DDBJ databases">
        <title>The genome of a short-lived fish provides insights into sex chromosome evolution and the genetic control of aging.</title>
        <authorList>
            <person name="Reichwald K."/>
            <person name="Felder M."/>
            <person name="Petzold A."/>
            <person name="Koch P."/>
            <person name="Groth M."/>
            <person name="Platzer M."/>
        </authorList>
    </citation>
    <scope>NUCLEOTIDE SEQUENCE</scope>
    <source>
        <tissue evidence="2">Brain</tissue>
    </source>
</reference>
<feature type="non-terminal residue" evidence="2">
    <location>
        <position position="91"/>
    </location>
</feature>
<dbReference type="EMBL" id="HAED01017890">
    <property type="protein sequence ID" value="SBR04335.1"/>
    <property type="molecule type" value="Transcribed_RNA"/>
</dbReference>
<feature type="non-terminal residue" evidence="2">
    <location>
        <position position="1"/>
    </location>
</feature>
<feature type="region of interest" description="Disordered" evidence="1">
    <location>
        <begin position="21"/>
        <end position="91"/>
    </location>
</feature>
<evidence type="ECO:0000313" key="2">
    <source>
        <dbReference type="EMBL" id="SBR04335.1"/>
    </source>
</evidence>
<name>A0A1A8J3S4_NOTKU</name>
<dbReference type="AlphaFoldDB" id="A0A1A8J3S4"/>
<keyword evidence="2" id="KW-0396">Initiation factor</keyword>
<evidence type="ECO:0000256" key="1">
    <source>
        <dbReference type="SAM" id="MobiDB-lite"/>
    </source>
</evidence>
<protein>
    <submittedName>
        <fullName evidence="2">Eukaryotic translation initiation factor 3, subunit 10 (Theta)</fullName>
    </submittedName>
</protein>